<dbReference type="InterPro" id="IPR000551">
    <property type="entry name" value="MerR-type_HTH_dom"/>
</dbReference>
<keyword evidence="4" id="KW-1185">Reference proteome</keyword>
<evidence type="ECO:0000313" key="3">
    <source>
        <dbReference type="EMBL" id="ATW23986.1"/>
    </source>
</evidence>
<accession>A0A3G1KNI4</accession>
<dbReference type="GO" id="GO:0003677">
    <property type="term" value="F:DNA binding"/>
    <property type="evidence" value="ECO:0007669"/>
    <property type="project" value="InterPro"/>
</dbReference>
<dbReference type="Gene3D" id="1.10.1660.10">
    <property type="match status" value="1"/>
</dbReference>
<dbReference type="OrthoDB" id="9810140at2"/>
<dbReference type="Pfam" id="PF13411">
    <property type="entry name" value="MerR_1"/>
    <property type="match status" value="1"/>
</dbReference>
<proteinExistence type="predicted"/>
<dbReference type="EMBL" id="CP017634">
    <property type="protein sequence ID" value="ATW23986.1"/>
    <property type="molecule type" value="Genomic_DNA"/>
</dbReference>
<keyword evidence="1" id="KW-0175">Coiled coil</keyword>
<dbReference type="AlphaFoldDB" id="A0A3G1KNI4"/>
<dbReference type="InterPro" id="IPR009061">
    <property type="entry name" value="DNA-bd_dom_put_sf"/>
</dbReference>
<protein>
    <recommendedName>
        <fullName evidence="2">HTH merR-type domain-containing protein</fullName>
    </recommendedName>
</protein>
<feature type="domain" description="HTH merR-type" evidence="2">
    <location>
        <begin position="30"/>
        <end position="99"/>
    </location>
</feature>
<gene>
    <name evidence="3" type="ORF">DCMF_03550</name>
</gene>
<dbReference type="SUPFAM" id="SSF46955">
    <property type="entry name" value="Putative DNA-binding domain"/>
    <property type="match status" value="1"/>
</dbReference>
<dbReference type="GO" id="GO:0006355">
    <property type="term" value="P:regulation of DNA-templated transcription"/>
    <property type="evidence" value="ECO:0007669"/>
    <property type="project" value="InterPro"/>
</dbReference>
<dbReference type="KEGG" id="fwa:DCMF_03550"/>
<evidence type="ECO:0000256" key="1">
    <source>
        <dbReference type="SAM" id="Coils"/>
    </source>
</evidence>
<evidence type="ECO:0000313" key="4">
    <source>
        <dbReference type="Proteomes" id="UP000323521"/>
    </source>
</evidence>
<name>A0A3G1KNI4_FORW1</name>
<dbReference type="RefSeq" id="WP_148133161.1">
    <property type="nucleotide sequence ID" value="NZ_CP017634.1"/>
</dbReference>
<organism evidence="3 4">
    <name type="scientific">Formimonas warabiya</name>
    <dbReference type="NCBI Taxonomy" id="1761012"/>
    <lineage>
        <taxon>Bacteria</taxon>
        <taxon>Bacillati</taxon>
        <taxon>Bacillota</taxon>
        <taxon>Clostridia</taxon>
        <taxon>Eubacteriales</taxon>
        <taxon>Peptococcaceae</taxon>
        <taxon>Candidatus Formimonas</taxon>
    </lineage>
</organism>
<feature type="coiled-coil region" evidence="1">
    <location>
        <begin position="125"/>
        <end position="162"/>
    </location>
</feature>
<reference evidence="3 4" key="1">
    <citation type="submission" date="2016-10" db="EMBL/GenBank/DDBJ databases">
        <title>Complete Genome Sequence of Peptococcaceae strain DCMF.</title>
        <authorList>
            <person name="Edwards R.J."/>
            <person name="Holland S.I."/>
            <person name="Deshpande N.P."/>
            <person name="Wong Y.K."/>
            <person name="Ertan H."/>
            <person name="Manefield M."/>
            <person name="Russell T.L."/>
            <person name="Lee M.J."/>
        </authorList>
    </citation>
    <scope>NUCLEOTIDE SEQUENCE [LARGE SCALE GENOMIC DNA]</scope>
    <source>
        <strain evidence="3 4">DCMF</strain>
    </source>
</reference>
<sequence>MAGKGKPVHLGNKYQVESKKGKVIQVASLTIDQVGNILQVEVSTIRYWEKEFNEFLNINCPKGQRVRYTEEHLEIFGQIKELLYNEQYTIKGAKRRLEMERTLTSALGVEPNFKTTVFFMFSAIIQELQKTREESKKLAHQLELLRKEKEEVEERLTEEQQKSLWKFLASKFGT</sequence>
<dbReference type="Proteomes" id="UP000323521">
    <property type="component" value="Chromosome"/>
</dbReference>
<evidence type="ECO:0000259" key="2">
    <source>
        <dbReference type="Pfam" id="PF13411"/>
    </source>
</evidence>